<keyword evidence="2" id="KW-0472">Membrane</keyword>
<dbReference type="Gene3D" id="2.170.130.10">
    <property type="entry name" value="TonB-dependent receptor, plug domain"/>
    <property type="match status" value="1"/>
</dbReference>
<dbReference type="EMBL" id="JBIPKE010000019">
    <property type="protein sequence ID" value="MFH6985061.1"/>
    <property type="molecule type" value="Genomic_DNA"/>
</dbReference>
<accession>A0ABW7NBY0</accession>
<dbReference type="Proteomes" id="UP001610063">
    <property type="component" value="Unassembled WGS sequence"/>
</dbReference>
<proteinExistence type="predicted"/>
<evidence type="ECO:0000256" key="3">
    <source>
        <dbReference type="ARBA" id="ARBA00023237"/>
    </source>
</evidence>
<dbReference type="SUPFAM" id="SSF56935">
    <property type="entry name" value="Porins"/>
    <property type="match status" value="1"/>
</dbReference>
<dbReference type="Gene3D" id="2.60.40.1120">
    <property type="entry name" value="Carboxypeptidase-like, regulatory domain"/>
    <property type="match status" value="1"/>
</dbReference>
<sequence>MKFIATIIFLVAGTYVSAQSLTQTIKGRLVDQQSKSPIIGATVLVKDSEPMLGAVTDLEGYFRLPAVPIGRHVLIFSSVGYEVKTHPNVLVTSGKEVYMEVEMVESLVEMAAVEIVATNKQDKGQPMNEMATVSAISLSVEETSRYAATFDDPARAAATQAGVTTGGDDLLNEIVIRGNSPKGILWRLEGVEIPNPNHFNSVGSSAGGVSMLSANVLSSSDFFTGAFPAQYGNATSGIFDLNLRKGNFDKHEHSFQVGLLGIGMASEGPLSKNSNASYLINYRYSTLALFEHLGINILGDQEDITFQDLSFKVFVPTKKAGTFSLWGLGGANTYGYKADTVNTNDFYFEDESQWMGATGLTHIVYLGEDTYLKSIVSYSGNRNDYSEDSLRQQVWYTEDFTESQFRISSFLNHKFNARSTLRAGGIYSSLGFNLKSESWHRDEERFVTVLDEKGSTDLYQGFAQLQHRFTQDFSVNVGGHLTYFGLNNTAYVEPRAGIRWQVTPKGALTGGVGLHSRKESIALYLAREIREDGSSTYNNKNLKFTRAAHAVVGYELMLKPDLKLKSEVYYQYLYDVPVWPNDTISDMEARTFSAINSYDGYTTVPLANKGTGRNYGVELTLEKYFTNNYYFMTTGSFYQSKYTAIDGIERNTVFNGNYIFNALGGKEYTFNNGQKVLSVNSRLIYAGGKRESPVDIEASRAAGYTIRDYTRTYEDKVPAYFRLDLGVSYKWNKIRSATVVAINVQNVLGIENVAFTYYGAETDKVWNATQLGMFPNLSYKVEF</sequence>
<feature type="chain" id="PRO_5046874430" evidence="4">
    <location>
        <begin position="19"/>
        <end position="783"/>
    </location>
</feature>
<evidence type="ECO:0000313" key="6">
    <source>
        <dbReference type="Proteomes" id="UP001610063"/>
    </source>
</evidence>
<dbReference type="SUPFAM" id="SSF49464">
    <property type="entry name" value="Carboxypeptidase regulatory domain-like"/>
    <property type="match status" value="1"/>
</dbReference>
<organism evidence="5 6">
    <name type="scientific">Marinoscillum luteum</name>
    <dbReference type="NCBI Taxonomy" id="861051"/>
    <lineage>
        <taxon>Bacteria</taxon>
        <taxon>Pseudomonadati</taxon>
        <taxon>Bacteroidota</taxon>
        <taxon>Cytophagia</taxon>
        <taxon>Cytophagales</taxon>
        <taxon>Reichenbachiellaceae</taxon>
        <taxon>Marinoscillum</taxon>
    </lineage>
</organism>
<dbReference type="InterPro" id="IPR036942">
    <property type="entry name" value="Beta-barrel_TonB_sf"/>
</dbReference>
<comment type="subcellular location">
    <subcellularLocation>
        <location evidence="1">Cell outer membrane</location>
    </subcellularLocation>
</comment>
<dbReference type="Pfam" id="PF13620">
    <property type="entry name" value="CarboxypepD_reg"/>
    <property type="match status" value="1"/>
</dbReference>
<reference evidence="5 6" key="1">
    <citation type="journal article" date="2013" name="Int. J. Syst. Evol. Microbiol.">
        <title>Marinoscillum luteum sp. nov., isolated from marine sediment.</title>
        <authorList>
            <person name="Cha I.T."/>
            <person name="Park S.J."/>
            <person name="Kim S.J."/>
            <person name="Kim J.G."/>
            <person name="Jung M.Y."/>
            <person name="Shin K.S."/>
            <person name="Kwon K.K."/>
            <person name="Yang S.H."/>
            <person name="Seo Y.S."/>
            <person name="Rhee S.K."/>
        </authorList>
    </citation>
    <scope>NUCLEOTIDE SEQUENCE [LARGE SCALE GENOMIC DNA]</scope>
    <source>
        <strain evidence="5 6">KCTC 23939</strain>
    </source>
</reference>
<dbReference type="InterPro" id="IPR008969">
    <property type="entry name" value="CarboxyPept-like_regulatory"/>
</dbReference>
<keyword evidence="4" id="KW-0732">Signal</keyword>
<evidence type="ECO:0000256" key="1">
    <source>
        <dbReference type="ARBA" id="ARBA00004442"/>
    </source>
</evidence>
<evidence type="ECO:0000313" key="5">
    <source>
        <dbReference type="EMBL" id="MFH6985061.1"/>
    </source>
</evidence>
<feature type="signal peptide" evidence="4">
    <location>
        <begin position="1"/>
        <end position="18"/>
    </location>
</feature>
<comment type="caution">
    <text evidence="5">The sequence shown here is derived from an EMBL/GenBank/DDBJ whole genome shotgun (WGS) entry which is preliminary data.</text>
</comment>
<gene>
    <name evidence="5" type="ORF">ACHKAR_16520</name>
</gene>
<dbReference type="Gene3D" id="2.40.170.20">
    <property type="entry name" value="TonB-dependent receptor, beta-barrel domain"/>
    <property type="match status" value="1"/>
</dbReference>
<name>A0ABW7NBY0_9BACT</name>
<dbReference type="RefSeq" id="WP_395418520.1">
    <property type="nucleotide sequence ID" value="NZ_JBIPKE010000019.1"/>
</dbReference>
<keyword evidence="6" id="KW-1185">Reference proteome</keyword>
<keyword evidence="3" id="KW-0998">Cell outer membrane</keyword>
<dbReference type="InterPro" id="IPR037066">
    <property type="entry name" value="Plug_dom_sf"/>
</dbReference>
<protein>
    <submittedName>
        <fullName evidence="5">Carboxypeptidase regulatory-like domain-containing protein</fullName>
    </submittedName>
</protein>
<evidence type="ECO:0000256" key="2">
    <source>
        <dbReference type="ARBA" id="ARBA00023136"/>
    </source>
</evidence>
<evidence type="ECO:0000256" key="4">
    <source>
        <dbReference type="SAM" id="SignalP"/>
    </source>
</evidence>